<dbReference type="Proteomes" id="UP000789396">
    <property type="component" value="Unassembled WGS sequence"/>
</dbReference>
<comment type="caution">
    <text evidence="2">The sequence shown here is derived from an EMBL/GenBank/DDBJ whole genome shotgun (WGS) entry which is preliminary data.</text>
</comment>
<protein>
    <submittedName>
        <fullName evidence="2">13473_t:CDS:1</fullName>
    </submittedName>
</protein>
<feature type="region of interest" description="Disordered" evidence="1">
    <location>
        <begin position="1"/>
        <end position="192"/>
    </location>
</feature>
<proteinExistence type="predicted"/>
<evidence type="ECO:0000313" key="2">
    <source>
        <dbReference type="EMBL" id="CAG8691641.1"/>
    </source>
</evidence>
<feature type="compositionally biased region" description="Acidic residues" evidence="1">
    <location>
        <begin position="78"/>
        <end position="103"/>
    </location>
</feature>
<feature type="compositionally biased region" description="Basic and acidic residues" evidence="1">
    <location>
        <begin position="62"/>
        <end position="77"/>
    </location>
</feature>
<accession>A0A9N9HHH9</accession>
<keyword evidence="3" id="KW-1185">Reference proteome</keyword>
<name>A0A9N9HHH9_9GLOM</name>
<reference evidence="2" key="1">
    <citation type="submission" date="2021-06" db="EMBL/GenBank/DDBJ databases">
        <authorList>
            <person name="Kallberg Y."/>
            <person name="Tangrot J."/>
            <person name="Rosling A."/>
        </authorList>
    </citation>
    <scope>NUCLEOTIDE SEQUENCE</scope>
    <source>
        <strain evidence="2">IN212</strain>
    </source>
</reference>
<gene>
    <name evidence="2" type="ORF">RFULGI_LOCUS10023</name>
</gene>
<sequence>RLVQKDKRDKSDKPIYEQEHNKEKTQSKVDIGNKDDERNGFNDIRNYDIIKQDLEPNIDSTKTLEQKNIQEKNVGQEDKEEQEEQEEQEEPEEQEEISLDDSGIDIGEYAPESAEENKKDQDIDFEESQPEANQLVANEENGNEFFLETIDKDSEVGETIEGSTEYFSDKELHHSSDTLGSPKSDTDDSIDNSLAFEPRVSNDRIFPVEEIRMVQSDLIIDDDREEETSDNGMEYREYVDPNIISNATSQLPGNWPTADVPPPPNPNFTKLVDLTKVSKAPVNPATPNCAANTNDTFCYWSCTG</sequence>
<dbReference type="OrthoDB" id="2442021at2759"/>
<organism evidence="2 3">
    <name type="scientific">Racocetra fulgida</name>
    <dbReference type="NCBI Taxonomy" id="60492"/>
    <lineage>
        <taxon>Eukaryota</taxon>
        <taxon>Fungi</taxon>
        <taxon>Fungi incertae sedis</taxon>
        <taxon>Mucoromycota</taxon>
        <taxon>Glomeromycotina</taxon>
        <taxon>Glomeromycetes</taxon>
        <taxon>Diversisporales</taxon>
        <taxon>Gigasporaceae</taxon>
        <taxon>Racocetra</taxon>
    </lineage>
</organism>
<feature type="non-terminal residue" evidence="2">
    <location>
        <position position="1"/>
    </location>
</feature>
<evidence type="ECO:0000313" key="3">
    <source>
        <dbReference type="Proteomes" id="UP000789396"/>
    </source>
</evidence>
<evidence type="ECO:0000256" key="1">
    <source>
        <dbReference type="SAM" id="MobiDB-lite"/>
    </source>
</evidence>
<dbReference type="AlphaFoldDB" id="A0A9N9HHH9"/>
<feature type="compositionally biased region" description="Basic and acidic residues" evidence="1">
    <location>
        <begin position="1"/>
        <end position="54"/>
    </location>
</feature>
<feature type="non-terminal residue" evidence="2">
    <location>
        <position position="304"/>
    </location>
</feature>
<feature type="compositionally biased region" description="Basic and acidic residues" evidence="1">
    <location>
        <begin position="167"/>
        <end position="176"/>
    </location>
</feature>
<dbReference type="EMBL" id="CAJVPZ010019023">
    <property type="protein sequence ID" value="CAG8691641.1"/>
    <property type="molecule type" value="Genomic_DNA"/>
</dbReference>